<organism evidence="1 2">
    <name type="scientific">Peteryoungia aggregata LMG 23059</name>
    <dbReference type="NCBI Taxonomy" id="1368425"/>
    <lineage>
        <taxon>Bacteria</taxon>
        <taxon>Pseudomonadati</taxon>
        <taxon>Pseudomonadota</taxon>
        <taxon>Alphaproteobacteria</taxon>
        <taxon>Hyphomicrobiales</taxon>
        <taxon>Rhizobiaceae</taxon>
        <taxon>Peteryoungia</taxon>
    </lineage>
</organism>
<sequence length="226" mass="25359">MPKIENSWLRIDERTDVLASLAVCLTCLHKVTEHPMFWKQVLVSLHNGLQGSMVCHLSGTAQMGALDERSWRKAHEWHDKDRAGKIEYEASEEDGWPVRRAKSAKDEFPAQRLADAKTLFSRLSSETLRLEAAGPIILVTDGQINSFDRLHSLRNGLSHFAPAGWSIELAGLPKITLDCLNVVKSIFEGDWAFRHMSSDEKTALAETIESLEMHINAMLARTPTEA</sequence>
<name>A0ABU0G267_9HYPH</name>
<dbReference type="Proteomes" id="UP001238496">
    <property type="component" value="Unassembled WGS sequence"/>
</dbReference>
<evidence type="ECO:0000313" key="1">
    <source>
        <dbReference type="EMBL" id="MDQ0419198.1"/>
    </source>
</evidence>
<evidence type="ECO:0008006" key="3">
    <source>
        <dbReference type="Google" id="ProtNLM"/>
    </source>
</evidence>
<gene>
    <name evidence="1" type="ORF">J2045_000208</name>
</gene>
<comment type="caution">
    <text evidence="1">The sequence shown here is derived from an EMBL/GenBank/DDBJ whole genome shotgun (WGS) entry which is preliminary data.</text>
</comment>
<keyword evidence="2" id="KW-1185">Reference proteome</keyword>
<proteinExistence type="predicted"/>
<evidence type="ECO:0000313" key="2">
    <source>
        <dbReference type="Proteomes" id="UP001238496"/>
    </source>
</evidence>
<dbReference type="EMBL" id="JAUSUW010000001">
    <property type="protein sequence ID" value="MDQ0419198.1"/>
    <property type="molecule type" value="Genomic_DNA"/>
</dbReference>
<dbReference type="RefSeq" id="WP_307368232.1">
    <property type="nucleotide sequence ID" value="NZ_JAUSUW010000001.1"/>
</dbReference>
<protein>
    <recommendedName>
        <fullName evidence="3">AbiV family abortive infection protein</fullName>
    </recommendedName>
</protein>
<reference evidence="1 2" key="1">
    <citation type="submission" date="2023-07" db="EMBL/GenBank/DDBJ databases">
        <title>Genomic Encyclopedia of Type Strains, Phase IV (KMG-IV): sequencing the most valuable type-strain genomes for metagenomic binning, comparative biology and taxonomic classification.</title>
        <authorList>
            <person name="Goeker M."/>
        </authorList>
    </citation>
    <scope>NUCLEOTIDE SEQUENCE [LARGE SCALE GENOMIC DNA]</scope>
    <source>
        <strain evidence="1 2">DSM 1111</strain>
    </source>
</reference>
<accession>A0ABU0G267</accession>